<dbReference type="EMBL" id="NVOR01000059">
    <property type="protein sequence ID" value="PED81573.1"/>
    <property type="molecule type" value="Genomic_DNA"/>
</dbReference>
<organism evidence="1 2">
    <name type="scientific">Bacillus pseudomycoides</name>
    <dbReference type="NCBI Taxonomy" id="64104"/>
    <lineage>
        <taxon>Bacteria</taxon>
        <taxon>Bacillati</taxon>
        <taxon>Bacillota</taxon>
        <taxon>Bacilli</taxon>
        <taxon>Bacillales</taxon>
        <taxon>Bacillaceae</taxon>
        <taxon>Bacillus</taxon>
        <taxon>Bacillus cereus group</taxon>
    </lineage>
</organism>
<name>A0AA91VBK4_9BACI</name>
<comment type="caution">
    <text evidence="1">The sequence shown here is derived from an EMBL/GenBank/DDBJ whole genome shotgun (WGS) entry which is preliminary data.</text>
</comment>
<evidence type="ECO:0000313" key="2">
    <source>
        <dbReference type="Proteomes" id="UP000221020"/>
    </source>
</evidence>
<dbReference type="RefSeq" id="WP_097899496.1">
    <property type="nucleotide sequence ID" value="NZ_NVOR01000059.1"/>
</dbReference>
<evidence type="ECO:0000313" key="1">
    <source>
        <dbReference type="EMBL" id="PED81573.1"/>
    </source>
</evidence>
<dbReference type="AlphaFoldDB" id="A0AA91VBK4"/>
<reference evidence="1 2" key="1">
    <citation type="submission" date="2017-09" db="EMBL/GenBank/DDBJ databases">
        <title>Large-scale bioinformatics analysis of Bacillus genomes uncovers conserved roles of natural products in bacterial physiology.</title>
        <authorList>
            <consortium name="Agbiome Team Llc"/>
            <person name="Bleich R.M."/>
            <person name="Grubbs K.J."/>
            <person name="Santa Maria K.C."/>
            <person name="Allen S.E."/>
            <person name="Farag S."/>
            <person name="Shank E.A."/>
            <person name="Bowers A."/>
        </authorList>
    </citation>
    <scope>NUCLEOTIDE SEQUENCE [LARGE SCALE GENOMIC DNA]</scope>
    <source>
        <strain evidence="1 2">AFS092012</strain>
    </source>
</reference>
<gene>
    <name evidence="1" type="ORF">CON65_16320</name>
</gene>
<proteinExistence type="predicted"/>
<protein>
    <submittedName>
        <fullName evidence="1">Uncharacterized protein</fullName>
    </submittedName>
</protein>
<sequence length="132" mass="15432">MKYIESVTNTVLAQVVRVLDWNIDKYSHGKIYMDLGKYDMRQSIIALQEGRYDAKNGNFQVENETYVSSFYVQCDKKEEGALIFSYLVENDVVTGKYIEGKSIKQLYREIMEINGVKGYLINTHDKDYFLIK</sequence>
<dbReference type="Proteomes" id="UP000221020">
    <property type="component" value="Unassembled WGS sequence"/>
</dbReference>
<accession>A0AA91VBK4</accession>